<dbReference type="InterPro" id="IPR047565">
    <property type="entry name" value="Alpha-macroglob_thiol-ester_cl"/>
</dbReference>
<dbReference type="InterPro" id="IPR009048">
    <property type="entry name" value="A-macroglobulin_rcpt-bd"/>
</dbReference>
<dbReference type="PANTHER" id="PTHR11412:SF136">
    <property type="entry name" value="CD109 ANTIGEN"/>
    <property type="match status" value="1"/>
</dbReference>
<dbReference type="Gene3D" id="2.60.40.10">
    <property type="entry name" value="Immunoglobulins"/>
    <property type="match status" value="1"/>
</dbReference>
<dbReference type="Gene3D" id="1.50.10.20">
    <property type="match status" value="1"/>
</dbReference>
<evidence type="ECO:0000256" key="4">
    <source>
        <dbReference type="ARBA" id="ARBA00022900"/>
    </source>
</evidence>
<dbReference type="Proteomes" id="UP000261640">
    <property type="component" value="Unplaced"/>
</dbReference>
<dbReference type="InterPro" id="IPR011626">
    <property type="entry name" value="Alpha-macroglobulin_TED"/>
</dbReference>
<dbReference type="FunFam" id="1.50.10.20:FF:000001">
    <property type="entry name" value="CD109 isoform 1"/>
    <property type="match status" value="1"/>
</dbReference>
<dbReference type="Gene3D" id="2.60.40.1930">
    <property type="match status" value="2"/>
</dbReference>
<dbReference type="Pfam" id="PF00207">
    <property type="entry name" value="A2M"/>
    <property type="match status" value="1"/>
</dbReference>
<dbReference type="SMART" id="SM01359">
    <property type="entry name" value="A2M_N_2"/>
    <property type="match status" value="1"/>
</dbReference>
<keyword evidence="6" id="KW-1015">Disulfide bond</keyword>
<dbReference type="Pfam" id="PF07678">
    <property type="entry name" value="TED_complement"/>
    <property type="match status" value="1"/>
</dbReference>
<keyword evidence="5" id="KW-0882">Thioester bond</keyword>
<dbReference type="InterPro" id="IPR019742">
    <property type="entry name" value="MacrogloblnA2_CS"/>
</dbReference>
<dbReference type="SMART" id="SM01419">
    <property type="entry name" value="Thiol-ester_cl"/>
    <property type="match status" value="1"/>
</dbReference>
<accession>A0A3Q3LS80</accession>
<reference evidence="12" key="2">
    <citation type="submission" date="2025-09" db="UniProtKB">
        <authorList>
            <consortium name="Ensembl"/>
        </authorList>
    </citation>
    <scope>IDENTIFICATION</scope>
</reference>
<feature type="domain" description="Alpha-2-macroglobulin bait region" evidence="9">
    <location>
        <begin position="150"/>
        <end position="283"/>
    </location>
</feature>
<evidence type="ECO:0000256" key="7">
    <source>
        <dbReference type="ARBA" id="ARBA00023180"/>
    </source>
</evidence>
<feature type="domain" description="Alpha-macroglobulin receptor-binding" evidence="11">
    <location>
        <begin position="943"/>
        <end position="1027"/>
    </location>
</feature>
<proteinExistence type="inferred from homology"/>
<evidence type="ECO:0000256" key="6">
    <source>
        <dbReference type="ARBA" id="ARBA00023157"/>
    </source>
</evidence>
<dbReference type="PANTHER" id="PTHR11412">
    <property type="entry name" value="MACROGLOBULIN / COMPLEMENT"/>
    <property type="match status" value="1"/>
</dbReference>
<name>A0A3Q3LS80_9TELE</name>
<dbReference type="InterPro" id="IPR013783">
    <property type="entry name" value="Ig-like_fold"/>
</dbReference>
<dbReference type="PROSITE" id="PS00477">
    <property type="entry name" value="ALPHA_2_MACROGLOBULIN"/>
    <property type="match status" value="1"/>
</dbReference>
<dbReference type="InParanoid" id="A0A3Q3LS80"/>
<keyword evidence="3" id="KW-0732">Signal</keyword>
<evidence type="ECO:0000313" key="12">
    <source>
        <dbReference type="Ensembl" id="ENSMAMP00000013006.1"/>
    </source>
</evidence>
<evidence type="ECO:0000256" key="2">
    <source>
        <dbReference type="ARBA" id="ARBA00022690"/>
    </source>
</evidence>
<dbReference type="Pfam" id="PF07703">
    <property type="entry name" value="A2M_BRD"/>
    <property type="match status" value="1"/>
</dbReference>
<dbReference type="InterPro" id="IPR050473">
    <property type="entry name" value="A2M/Complement_sys"/>
</dbReference>
<dbReference type="InterPro" id="IPR001599">
    <property type="entry name" value="Macroglobln_a2"/>
</dbReference>
<keyword evidence="8" id="KW-0812">Transmembrane</keyword>
<keyword evidence="13" id="KW-1185">Reference proteome</keyword>
<evidence type="ECO:0000313" key="13">
    <source>
        <dbReference type="Proteomes" id="UP000261640"/>
    </source>
</evidence>
<feature type="transmembrane region" description="Helical" evidence="8">
    <location>
        <begin position="21"/>
        <end position="43"/>
    </location>
</feature>
<reference evidence="12" key="1">
    <citation type="submission" date="2025-08" db="UniProtKB">
        <authorList>
            <consortium name="Ensembl"/>
        </authorList>
    </citation>
    <scope>IDENTIFICATION</scope>
</reference>
<dbReference type="InterPro" id="IPR041813">
    <property type="entry name" value="A2M_TED"/>
</dbReference>
<dbReference type="SMART" id="SM01361">
    <property type="entry name" value="A2M_recep"/>
    <property type="match status" value="1"/>
</dbReference>
<feature type="transmembrane region" description="Helical" evidence="8">
    <location>
        <begin position="49"/>
        <end position="70"/>
    </location>
</feature>
<protein>
    <submittedName>
        <fullName evidence="12">CD109 molecule</fullName>
    </submittedName>
</protein>
<dbReference type="InterPro" id="IPR011625">
    <property type="entry name" value="A2M_N_BRD"/>
</dbReference>
<feature type="domain" description="Alpha-2-macroglobulin" evidence="10">
    <location>
        <begin position="340"/>
        <end position="431"/>
    </location>
</feature>
<dbReference type="AlphaFoldDB" id="A0A3Q3LS80"/>
<evidence type="ECO:0000259" key="9">
    <source>
        <dbReference type="SMART" id="SM01359"/>
    </source>
</evidence>
<dbReference type="Pfam" id="PF07677">
    <property type="entry name" value="A2M_recep"/>
    <property type="match status" value="1"/>
</dbReference>
<keyword evidence="7" id="KW-0325">Glycoprotein</keyword>
<comment type="similarity">
    <text evidence="1">Belongs to the protease inhibitor I39 (alpha-2-macroglobulin) family.</text>
</comment>
<evidence type="ECO:0000256" key="3">
    <source>
        <dbReference type="ARBA" id="ARBA00022729"/>
    </source>
</evidence>
<evidence type="ECO:0000256" key="5">
    <source>
        <dbReference type="ARBA" id="ARBA00022966"/>
    </source>
</evidence>
<dbReference type="CDD" id="cd02897">
    <property type="entry name" value="A2M_2"/>
    <property type="match status" value="1"/>
</dbReference>
<evidence type="ECO:0000256" key="8">
    <source>
        <dbReference type="SAM" id="Phobius"/>
    </source>
</evidence>
<dbReference type="STRING" id="205130.ENSMAMP00000013006"/>
<dbReference type="InterPro" id="IPR036595">
    <property type="entry name" value="A-macroglobulin_rcpt-bd_sf"/>
</dbReference>
<dbReference type="Gene3D" id="2.60.40.690">
    <property type="entry name" value="Alpha-macroglobulin, receptor-binding domain"/>
    <property type="match status" value="1"/>
</dbReference>
<dbReference type="GeneTree" id="ENSGT00940000155926"/>
<dbReference type="InterPro" id="IPR008930">
    <property type="entry name" value="Terpenoid_cyclase/PrenylTrfase"/>
</dbReference>
<keyword evidence="8" id="KW-0472">Membrane</keyword>
<dbReference type="SUPFAM" id="SSF49410">
    <property type="entry name" value="Alpha-macroglobulin receptor domain"/>
    <property type="match status" value="1"/>
</dbReference>
<dbReference type="Ensembl" id="ENSMAMT00000013358.2">
    <property type="protein sequence ID" value="ENSMAMP00000013006.1"/>
    <property type="gene ID" value="ENSMAMG00000008795.2"/>
</dbReference>
<dbReference type="GO" id="GO:0005615">
    <property type="term" value="C:extracellular space"/>
    <property type="evidence" value="ECO:0007669"/>
    <property type="project" value="InterPro"/>
</dbReference>
<dbReference type="SUPFAM" id="SSF48239">
    <property type="entry name" value="Terpenoid cyclases/Protein prenyltransferases"/>
    <property type="match status" value="1"/>
</dbReference>
<dbReference type="Gene3D" id="2.20.130.20">
    <property type="match status" value="1"/>
</dbReference>
<keyword evidence="4" id="KW-0722">Serine protease inhibitor</keyword>
<organism evidence="12 13">
    <name type="scientific">Mastacembelus armatus</name>
    <name type="common">zig-zag eel</name>
    <dbReference type="NCBI Taxonomy" id="205130"/>
    <lineage>
        <taxon>Eukaryota</taxon>
        <taxon>Metazoa</taxon>
        <taxon>Chordata</taxon>
        <taxon>Craniata</taxon>
        <taxon>Vertebrata</taxon>
        <taxon>Euteleostomi</taxon>
        <taxon>Actinopterygii</taxon>
        <taxon>Neopterygii</taxon>
        <taxon>Teleostei</taxon>
        <taxon>Neoteleostei</taxon>
        <taxon>Acanthomorphata</taxon>
        <taxon>Anabantaria</taxon>
        <taxon>Synbranchiformes</taxon>
        <taxon>Mastacembelidae</taxon>
        <taxon>Mastacembelus</taxon>
    </lineage>
</organism>
<evidence type="ECO:0000259" key="10">
    <source>
        <dbReference type="SMART" id="SM01360"/>
    </source>
</evidence>
<dbReference type="GO" id="GO:0004867">
    <property type="term" value="F:serine-type endopeptidase inhibitor activity"/>
    <property type="evidence" value="ECO:0007669"/>
    <property type="project" value="UniProtKB-KW"/>
</dbReference>
<keyword evidence="2" id="KW-0646">Protease inhibitor</keyword>
<evidence type="ECO:0000256" key="1">
    <source>
        <dbReference type="ARBA" id="ARBA00010952"/>
    </source>
</evidence>
<dbReference type="SMART" id="SM01360">
    <property type="entry name" value="A2M"/>
    <property type="match status" value="1"/>
</dbReference>
<evidence type="ECO:0000259" key="11">
    <source>
        <dbReference type="SMART" id="SM01361"/>
    </source>
</evidence>
<sequence>SFSPDPQPSYLLLAPRILRPGVPLSVSVTILVSAPVTVSALIVHGDKTVASVSATFLFLMLWSGCCTLQINKSRSSYLYPYSLEVKGHMGQIQVLSNSTKLQFEPEDLSTFIQTDKVNYLPGQVVKIRWLIFSFFSPPMIPLIQDPRGNLLRQWLAADSILGVVCKEFLLSENPPLGQWTIVTKVKARGQVLSAGKSSANLTLVPETSWAPLACIIVFCVQPSGEIVNDVLQLPISQTLQNQVSLSWSNTTKRPADKVTLRVAVEEPGSLVGILVTEKGSHNDITEKRVRIRNDSKICLIHLNLVRTYGKGEEIYALYQTGRPPIEQHQEPQGSWNFPETWIWMETNVGDSDRAEITLTVPDSVTTWAATAFVMSDTLGLGVVKRPAELTVIKDFFVSLNLPACIVRGEELVLEVVLFNYLPEDLQITLTVAQSDTFEFILLDSEELFGPGVRRVSVGSGRGTSVFIPIKPLVLGEIPIHLKAMTPTASDHVHSTVLVKAEGLEQAFSASLLFEVSPSLPSLSKNVTFTFPANVVEGSKRAWVTAVGDILGPSITGLDSLIQMPQGCGEQNMINFAPNIYILQYLSATRQADRDTTDRARDYMMIGYERELSYQRVDGSFSAFGDQDSSGSSWLTAFVLRCFLQARPFISIDSHVLHKAAAWLGAQQGPDGRFNEPGRVIHTELQGGLDGPVSLTAYVLIALYWSQVSSALMFLETRLALGVSSNYSLSLLTYTLALSGSSSATNALRSLIGRAEMRDGVPMWSSPDGGLSSSWQPRSADIEMASYVLLSQHKLGQVAEGLRLMKWLSQQRNQWGGFGSTQDTVVALQALSTFAAFAGTPSPDLTIRVSSSTTAASFHIHQGNYLLHQTQQLEPEEELHLQVTAQGRGLALFQLNVVYNIRDEQLMRRRDVGELEAFHLNIELFDQELNSAHLLSEGLGLAATGMAIMEVGLLSGFSLSQDGVQTDSVVKKVETQAGKVILYLDSVTTETTCVLIPLVVEYKVAKVQQAAVVIYDYYEPRRRTMRTYGSEWRSNISTCSFCGADCSLCSSIELISVFDSSQNVLVTSLPAALLAIFIGLLMV</sequence>
<keyword evidence="8" id="KW-1133">Transmembrane helix</keyword>
<dbReference type="Gene3D" id="2.60.120.1540">
    <property type="match status" value="1"/>
</dbReference>